<reference evidence="1 2" key="1">
    <citation type="journal article" date="2021" name="Nat. Commun.">
        <title>Genetic determinants of endophytism in the Arabidopsis root mycobiome.</title>
        <authorList>
            <person name="Mesny F."/>
            <person name="Miyauchi S."/>
            <person name="Thiergart T."/>
            <person name="Pickel B."/>
            <person name="Atanasova L."/>
            <person name="Karlsson M."/>
            <person name="Huettel B."/>
            <person name="Barry K.W."/>
            <person name="Haridas S."/>
            <person name="Chen C."/>
            <person name="Bauer D."/>
            <person name="Andreopoulos W."/>
            <person name="Pangilinan J."/>
            <person name="LaButti K."/>
            <person name="Riley R."/>
            <person name="Lipzen A."/>
            <person name="Clum A."/>
            <person name="Drula E."/>
            <person name="Henrissat B."/>
            <person name="Kohler A."/>
            <person name="Grigoriev I.V."/>
            <person name="Martin F.M."/>
            <person name="Hacquard S."/>
        </authorList>
    </citation>
    <scope>NUCLEOTIDE SEQUENCE [LARGE SCALE GENOMIC DNA]</scope>
    <source>
        <strain evidence="1 2">MPI-SDFR-AT-0080</strain>
    </source>
</reference>
<dbReference type="Proteomes" id="UP000774617">
    <property type="component" value="Unassembled WGS sequence"/>
</dbReference>
<gene>
    <name evidence="1" type="ORF">B0J12DRAFT_338357</name>
</gene>
<evidence type="ECO:0000313" key="1">
    <source>
        <dbReference type="EMBL" id="KAH7060605.1"/>
    </source>
</evidence>
<keyword evidence="2" id="KW-1185">Reference proteome</keyword>
<dbReference type="EMBL" id="JAGTJR010000005">
    <property type="protein sequence ID" value="KAH7060605.1"/>
    <property type="molecule type" value="Genomic_DNA"/>
</dbReference>
<accession>A0ABQ8GMG1</accession>
<organism evidence="1 2">
    <name type="scientific">Macrophomina phaseolina</name>
    <dbReference type="NCBI Taxonomy" id="35725"/>
    <lineage>
        <taxon>Eukaryota</taxon>
        <taxon>Fungi</taxon>
        <taxon>Dikarya</taxon>
        <taxon>Ascomycota</taxon>
        <taxon>Pezizomycotina</taxon>
        <taxon>Dothideomycetes</taxon>
        <taxon>Dothideomycetes incertae sedis</taxon>
        <taxon>Botryosphaeriales</taxon>
        <taxon>Botryosphaeriaceae</taxon>
        <taxon>Macrophomina</taxon>
    </lineage>
</organism>
<name>A0ABQ8GMG1_9PEZI</name>
<proteinExistence type="predicted"/>
<protein>
    <submittedName>
        <fullName evidence="1">Uncharacterized protein</fullName>
    </submittedName>
</protein>
<evidence type="ECO:0000313" key="2">
    <source>
        <dbReference type="Proteomes" id="UP000774617"/>
    </source>
</evidence>
<comment type="caution">
    <text evidence="1">The sequence shown here is derived from an EMBL/GenBank/DDBJ whole genome shotgun (WGS) entry which is preliminary data.</text>
</comment>
<sequence>MGRGAMGLAPAWPPLLAADMCTQPGDVGVRKAPVSACPASKWLLALVNGTPGFLVPLDDAPELEIFPLDVDTGNKETLRSILPKALRRALQARQRFLKGNGKKETRLDAPRACWKAHFVLGTE</sequence>